<evidence type="ECO:0000313" key="3">
    <source>
        <dbReference type="Proteomes" id="UP001589575"/>
    </source>
</evidence>
<gene>
    <name evidence="2" type="ORF">ACFFX0_22285</name>
</gene>
<reference evidence="2 3" key="1">
    <citation type="submission" date="2024-09" db="EMBL/GenBank/DDBJ databases">
        <authorList>
            <person name="Sun Q."/>
            <person name="Mori K."/>
        </authorList>
    </citation>
    <scope>NUCLEOTIDE SEQUENCE [LARGE SCALE GENOMIC DNA]</scope>
    <source>
        <strain evidence="2 3">CCM 7609</strain>
    </source>
</reference>
<proteinExistence type="predicted"/>
<evidence type="ECO:0000313" key="2">
    <source>
        <dbReference type="EMBL" id="MFB9073782.1"/>
    </source>
</evidence>
<feature type="region of interest" description="Disordered" evidence="1">
    <location>
        <begin position="1"/>
        <end position="50"/>
    </location>
</feature>
<name>A0ABV5G4C0_9MICC</name>
<dbReference type="EMBL" id="JBHMFI010000001">
    <property type="protein sequence ID" value="MFB9073782.1"/>
    <property type="molecule type" value="Genomic_DNA"/>
</dbReference>
<evidence type="ECO:0000256" key="1">
    <source>
        <dbReference type="SAM" id="MobiDB-lite"/>
    </source>
</evidence>
<protein>
    <submittedName>
        <fullName evidence="2">Uncharacterized protein</fullName>
    </submittedName>
</protein>
<accession>A0ABV5G4C0</accession>
<dbReference type="Proteomes" id="UP001589575">
    <property type="component" value="Unassembled WGS sequence"/>
</dbReference>
<keyword evidence="3" id="KW-1185">Reference proteome</keyword>
<organism evidence="2 3">
    <name type="scientific">Citricoccus parietis</name>
    <dbReference type="NCBI Taxonomy" id="592307"/>
    <lineage>
        <taxon>Bacteria</taxon>
        <taxon>Bacillati</taxon>
        <taxon>Actinomycetota</taxon>
        <taxon>Actinomycetes</taxon>
        <taxon>Micrococcales</taxon>
        <taxon>Micrococcaceae</taxon>
        <taxon>Citricoccus</taxon>
    </lineage>
</organism>
<sequence length="96" mass="10052">MVAHPDCGPGRQPGGRRVDQPSTAPRPEASVVPGLGRRGDHRAGGHRLAAGAEVRPHLSLAGQRAYRQRKFARTFCGSVTVAARTRVKSSSVSAGS</sequence>
<comment type="caution">
    <text evidence="2">The sequence shown here is derived from an EMBL/GenBank/DDBJ whole genome shotgun (WGS) entry which is preliminary data.</text>
</comment>